<keyword evidence="2" id="KW-1185">Reference proteome</keyword>
<comment type="caution">
    <text evidence="1">The sequence shown here is derived from an EMBL/GenBank/DDBJ whole genome shotgun (WGS) entry which is preliminary data.</text>
</comment>
<accession>A0A4C1UT25</accession>
<evidence type="ECO:0000313" key="2">
    <source>
        <dbReference type="Proteomes" id="UP000299102"/>
    </source>
</evidence>
<organism evidence="1 2">
    <name type="scientific">Eumeta variegata</name>
    <name type="common">Bagworm moth</name>
    <name type="synonym">Eumeta japonica</name>
    <dbReference type="NCBI Taxonomy" id="151549"/>
    <lineage>
        <taxon>Eukaryota</taxon>
        <taxon>Metazoa</taxon>
        <taxon>Ecdysozoa</taxon>
        <taxon>Arthropoda</taxon>
        <taxon>Hexapoda</taxon>
        <taxon>Insecta</taxon>
        <taxon>Pterygota</taxon>
        <taxon>Neoptera</taxon>
        <taxon>Endopterygota</taxon>
        <taxon>Lepidoptera</taxon>
        <taxon>Glossata</taxon>
        <taxon>Ditrysia</taxon>
        <taxon>Tineoidea</taxon>
        <taxon>Psychidae</taxon>
        <taxon>Oiketicinae</taxon>
        <taxon>Eumeta</taxon>
    </lineage>
</organism>
<evidence type="ECO:0000313" key="1">
    <source>
        <dbReference type="EMBL" id="GBP29459.1"/>
    </source>
</evidence>
<dbReference type="Proteomes" id="UP000299102">
    <property type="component" value="Unassembled WGS sequence"/>
</dbReference>
<sequence length="140" mass="15559">MLRRWMAEAEWSRGHYITTEGNRRKPERPERRACGRHAILFSVLHGGDGTKEREFEFLLRHISTIRVRRSSALGACGGGGAAQTGVSTGRPVCELIREFFTGAAIPPITAIYQIEGLRPYAIRAGLVQTEGCQRPLSPVR</sequence>
<dbReference type="EMBL" id="BGZK01000220">
    <property type="protein sequence ID" value="GBP29459.1"/>
    <property type="molecule type" value="Genomic_DNA"/>
</dbReference>
<dbReference type="AlphaFoldDB" id="A0A4C1UT25"/>
<gene>
    <name evidence="1" type="ORF">EVAR_22071_1</name>
</gene>
<reference evidence="1 2" key="1">
    <citation type="journal article" date="2019" name="Commun. Biol.">
        <title>The bagworm genome reveals a unique fibroin gene that provides high tensile strength.</title>
        <authorList>
            <person name="Kono N."/>
            <person name="Nakamura H."/>
            <person name="Ohtoshi R."/>
            <person name="Tomita M."/>
            <person name="Numata K."/>
            <person name="Arakawa K."/>
        </authorList>
    </citation>
    <scope>NUCLEOTIDE SEQUENCE [LARGE SCALE GENOMIC DNA]</scope>
</reference>
<proteinExistence type="predicted"/>
<protein>
    <submittedName>
        <fullName evidence="1">Uncharacterized protein</fullName>
    </submittedName>
</protein>
<name>A0A4C1UT25_EUMVA</name>